<protein>
    <submittedName>
        <fullName evidence="2">Uncharacterized protein</fullName>
    </submittedName>
</protein>
<organism evidence="2 3">
    <name type="scientific">Alistipes indistinctus YIT 12060</name>
    <dbReference type="NCBI Taxonomy" id="742725"/>
    <lineage>
        <taxon>Bacteria</taxon>
        <taxon>Pseudomonadati</taxon>
        <taxon>Bacteroidota</taxon>
        <taxon>Bacteroidia</taxon>
        <taxon>Bacteroidales</taxon>
        <taxon>Rikenellaceae</taxon>
        <taxon>Alistipes</taxon>
    </lineage>
</organism>
<keyword evidence="1" id="KW-0812">Transmembrane</keyword>
<dbReference type="STRING" id="742725.HMPREF9450_01918"/>
<sequence>MRDNHFFKVCRALRDHTLNKVQAYFERWTPRQRKFIVIGLLGLFAAVDLWLIAKGFSGGGIVIEHIETIEP</sequence>
<dbReference type="RefSeq" id="WP_009134724.1">
    <property type="nucleotide sequence ID" value="NZ_CP102250.1"/>
</dbReference>
<proteinExistence type="predicted"/>
<keyword evidence="3" id="KW-1185">Reference proteome</keyword>
<reference evidence="2 3" key="1">
    <citation type="submission" date="2011-08" db="EMBL/GenBank/DDBJ databases">
        <title>The Genome Sequence of Alistipes indistinctus YIT 12060.</title>
        <authorList>
            <consortium name="The Broad Institute Genome Sequencing Platform"/>
            <person name="Earl A."/>
            <person name="Ward D."/>
            <person name="Feldgarden M."/>
            <person name="Gevers D."/>
            <person name="Morotomi M."/>
            <person name="Young S.K."/>
            <person name="Zeng Q."/>
            <person name="Gargeya S."/>
            <person name="Fitzgerald M."/>
            <person name="Haas B."/>
            <person name="Abouelleil A."/>
            <person name="Alvarado L."/>
            <person name="Arachchi H.M."/>
            <person name="Berlin A."/>
            <person name="Brown A."/>
            <person name="Chapman S.B."/>
            <person name="Chen Z."/>
            <person name="Dunbar C."/>
            <person name="Freedman E."/>
            <person name="Gearin G."/>
            <person name="Gellesch M."/>
            <person name="Goldberg J."/>
            <person name="Griggs A."/>
            <person name="Gujja S."/>
            <person name="Heiman D."/>
            <person name="Howarth C."/>
            <person name="Larson L."/>
            <person name="Lui A."/>
            <person name="MacDonald P.J.P."/>
            <person name="Montmayeur A."/>
            <person name="Murphy C."/>
            <person name="Neiman D."/>
            <person name="Pearson M."/>
            <person name="Priest M."/>
            <person name="Roberts A."/>
            <person name="Saif S."/>
            <person name="Shea T."/>
            <person name="Shenoy N."/>
            <person name="Sisk P."/>
            <person name="Stolte C."/>
            <person name="Sykes S."/>
            <person name="Wortman J."/>
            <person name="Nusbaum C."/>
            <person name="Birren B."/>
        </authorList>
    </citation>
    <scope>NUCLEOTIDE SEQUENCE [LARGE SCALE GENOMIC DNA]</scope>
    <source>
        <strain evidence="2 3">YIT 12060</strain>
    </source>
</reference>
<gene>
    <name evidence="2" type="ORF">HMPREF9450_01918</name>
</gene>
<keyword evidence="1" id="KW-0472">Membrane</keyword>
<dbReference type="Proteomes" id="UP000006008">
    <property type="component" value="Unassembled WGS sequence"/>
</dbReference>
<evidence type="ECO:0000313" key="2">
    <source>
        <dbReference type="EMBL" id="EHB91869.1"/>
    </source>
</evidence>
<name>G5HBA3_9BACT</name>
<evidence type="ECO:0000256" key="1">
    <source>
        <dbReference type="SAM" id="Phobius"/>
    </source>
</evidence>
<comment type="caution">
    <text evidence="2">The sequence shown here is derived from an EMBL/GenBank/DDBJ whole genome shotgun (WGS) entry which is preliminary data.</text>
</comment>
<accession>G5HBA3</accession>
<dbReference type="EMBL" id="ADLD01000013">
    <property type="protein sequence ID" value="EHB91869.1"/>
    <property type="molecule type" value="Genomic_DNA"/>
</dbReference>
<feature type="transmembrane region" description="Helical" evidence="1">
    <location>
        <begin position="35"/>
        <end position="53"/>
    </location>
</feature>
<dbReference type="GeneID" id="92815053"/>
<evidence type="ECO:0000313" key="3">
    <source>
        <dbReference type="Proteomes" id="UP000006008"/>
    </source>
</evidence>
<dbReference type="AlphaFoldDB" id="G5HBA3"/>
<dbReference type="HOGENOM" id="CLU_2731018_0_0_10"/>
<dbReference type="PATRIC" id="fig|742725.3.peg.2016"/>
<dbReference type="OrthoDB" id="1029499at2"/>
<keyword evidence="1" id="KW-1133">Transmembrane helix</keyword>